<evidence type="ECO:0000313" key="2">
    <source>
        <dbReference type="Proteomes" id="UP000248134"/>
    </source>
</evidence>
<protein>
    <submittedName>
        <fullName evidence="1">Uncharacterized protein</fullName>
    </submittedName>
</protein>
<dbReference type="OrthoDB" id="7605169at2"/>
<dbReference type="EMBL" id="QKQS01000003">
    <property type="protein sequence ID" value="PZA13704.1"/>
    <property type="molecule type" value="Genomic_DNA"/>
</dbReference>
<dbReference type="RefSeq" id="WP_110784167.1">
    <property type="nucleotide sequence ID" value="NZ_QKQS01000003.1"/>
</dbReference>
<accession>A0A323UMD1</accession>
<evidence type="ECO:0000313" key="1">
    <source>
        <dbReference type="EMBL" id="PZA13704.1"/>
    </source>
</evidence>
<reference evidence="1 2" key="1">
    <citation type="submission" date="2018-06" db="EMBL/GenBank/DDBJ databases">
        <title>Draft Whole-Genome Sequence of the purple photosynthetic bacterium Rhodospeudomonas palustris XCP.</title>
        <authorList>
            <person name="Rayyan A."/>
            <person name="Meyer T.E."/>
            <person name="Kyndt J.A."/>
        </authorList>
    </citation>
    <scope>NUCLEOTIDE SEQUENCE [LARGE SCALE GENOMIC DNA]</scope>
    <source>
        <strain evidence="1 2">XCP</strain>
    </source>
</reference>
<comment type="caution">
    <text evidence="1">The sequence shown here is derived from an EMBL/GenBank/DDBJ whole genome shotgun (WGS) entry which is preliminary data.</text>
</comment>
<dbReference type="SUPFAM" id="SSF55874">
    <property type="entry name" value="ATPase domain of HSP90 chaperone/DNA topoisomerase II/histidine kinase"/>
    <property type="match status" value="1"/>
</dbReference>
<dbReference type="InterPro" id="IPR036890">
    <property type="entry name" value="HATPase_C_sf"/>
</dbReference>
<dbReference type="AlphaFoldDB" id="A0A323UMD1"/>
<dbReference type="Proteomes" id="UP000248134">
    <property type="component" value="Unassembled WGS sequence"/>
</dbReference>
<organism evidence="1 2">
    <name type="scientific">Rhodopseudomonas palustris</name>
    <dbReference type="NCBI Taxonomy" id="1076"/>
    <lineage>
        <taxon>Bacteria</taxon>
        <taxon>Pseudomonadati</taxon>
        <taxon>Pseudomonadota</taxon>
        <taxon>Alphaproteobacteria</taxon>
        <taxon>Hyphomicrobiales</taxon>
        <taxon>Nitrobacteraceae</taxon>
        <taxon>Rhodopseudomonas</taxon>
    </lineage>
</organism>
<sequence>MKKLTARQRAHFKRKATKRSRNTQRLVARLKLASEELEGRITYHSHFLKEHGLPQFGRTSRATLMRYPILLPEVLSLRDNYEETVASIEELRDAALNQHRSIMLYFDRLTSLEPAATLLLTAEIYRCKNLRPARNGLLVNGNYPTDNSIILQLSEMGFYRLIDVPELDNVLRDDEADRPYFVPFRTFKGVDPQFAATFCTLVSHGAFNLGELALGRMVGALKEAMGNSEEHAYRGETGLPTMKGRWWVTGYIDPGSHEMMIVFFDQGVGIPKTLTIDLFDRVKALKSLSWEPSDGHLVAAATELHRTSTGLGGRGKGFRDMKKFVDTCHDGELWVLSNRGSYAYIKNTDQIVDRSSSIGGTIIQWRVRHSELLEVEDV</sequence>
<gene>
    <name evidence="1" type="ORF">DNX69_01175</name>
</gene>
<proteinExistence type="predicted"/>
<name>A0A323UMD1_RHOPL</name>